<gene>
    <name evidence="6" type="ORF">KDA_62600</name>
</gene>
<dbReference type="PANTHER" id="PTHR36510">
    <property type="entry name" value="GLUTAMATE--CYSTEINE LIGASE 2-RELATED"/>
    <property type="match status" value="1"/>
</dbReference>
<dbReference type="InterPro" id="IPR006336">
    <property type="entry name" value="GCS2"/>
</dbReference>
<keyword evidence="7" id="KW-1185">Reference proteome</keyword>
<dbReference type="GO" id="GO:0005524">
    <property type="term" value="F:ATP binding"/>
    <property type="evidence" value="ECO:0007669"/>
    <property type="project" value="UniProtKB-KW"/>
</dbReference>
<dbReference type="Proteomes" id="UP000287171">
    <property type="component" value="Unassembled WGS sequence"/>
</dbReference>
<sequence>MPSDAPGFTLGIEEEYFIIDPETRELSSSAKTVLSRAQAQLGEQIQPELQLSQVESVSPVCATLADIRRSLVQQRRSLIDAAAAAGKQIAAAGTHPFSHWDTQEVTPKERYQSLLQQYQQLTREQGIQGCHVHVGLPDPAFGHAILNRVRSWLSPLLALSANSPFWLGEDSGYASFRTEVWMRWPLSGPPPLFASLEAYHGLIHSLVAIGGIEDPTKVYWDLRLSERYPTLEFRVTDICLTIDEAVMVAGLARALVQTCYEEELKGTPYADVHQDLLRASHWRAARYGLDEKLVDVNEQQVIPAPELVQRLLAFVRPALEAEGDWDEVSLLVERVLREGNGAARQRAVYQMTGDMQAVVDFIVAETAAGIK</sequence>
<evidence type="ECO:0000256" key="3">
    <source>
        <dbReference type="ARBA" id="ARBA00022840"/>
    </source>
</evidence>
<dbReference type="HAMAP" id="MF_01609">
    <property type="entry name" value="Glu_cys_ligase_2"/>
    <property type="match status" value="1"/>
</dbReference>
<name>A0A402BHF8_9CHLR</name>
<evidence type="ECO:0000313" key="6">
    <source>
        <dbReference type="EMBL" id="GCE30776.1"/>
    </source>
</evidence>
<dbReference type="Pfam" id="PF04107">
    <property type="entry name" value="GCS2"/>
    <property type="match status" value="1"/>
</dbReference>
<proteinExistence type="inferred from homology"/>
<reference evidence="7" key="1">
    <citation type="submission" date="2018-12" db="EMBL/GenBank/DDBJ databases">
        <title>Tengunoibacter tsumagoiensis gen. nov., sp. nov., Dictyobacter kobayashii sp. nov., D. alpinus sp. nov., and D. joshuensis sp. nov. and description of Dictyobacteraceae fam. nov. within the order Ktedonobacterales isolated from Tengu-no-mugimeshi.</title>
        <authorList>
            <person name="Wang C.M."/>
            <person name="Zheng Y."/>
            <person name="Sakai Y."/>
            <person name="Toyoda A."/>
            <person name="Minakuchi Y."/>
            <person name="Abe K."/>
            <person name="Yokota A."/>
            <person name="Yabe S."/>
        </authorList>
    </citation>
    <scope>NUCLEOTIDE SEQUENCE [LARGE SCALE GENOMIC DNA]</scope>
    <source>
        <strain evidence="7">Uno16</strain>
    </source>
</reference>
<protein>
    <recommendedName>
        <fullName evidence="5">Putative glutamate--cysteine ligase 2</fullName>
        <ecNumber evidence="5">6.3.2.2</ecNumber>
    </recommendedName>
    <alternativeName>
        <fullName evidence="5">Gamma-glutamylcysteine synthetase 2</fullName>
        <shortName evidence="5">GCS 2</shortName>
        <shortName evidence="5">Gamma-GCS 2</shortName>
    </alternativeName>
</protein>
<evidence type="ECO:0000256" key="2">
    <source>
        <dbReference type="ARBA" id="ARBA00022741"/>
    </source>
</evidence>
<dbReference type="AlphaFoldDB" id="A0A402BHF8"/>
<comment type="similarity">
    <text evidence="5">Belongs to the glutamate--cysteine ligase type 2 family. YbdK subfamily.</text>
</comment>
<dbReference type="PANTHER" id="PTHR36510:SF1">
    <property type="entry name" value="GLUTAMATE--CYSTEINE LIGASE 2-RELATED"/>
    <property type="match status" value="1"/>
</dbReference>
<dbReference type="SUPFAM" id="SSF55931">
    <property type="entry name" value="Glutamine synthetase/guanido kinase"/>
    <property type="match status" value="1"/>
</dbReference>
<dbReference type="OrthoDB" id="9769628at2"/>
<dbReference type="NCBIfam" id="TIGR02050">
    <property type="entry name" value="gshA_cyan_rel"/>
    <property type="match status" value="1"/>
</dbReference>
<dbReference type="Gene3D" id="3.30.590.20">
    <property type="match status" value="1"/>
</dbReference>
<keyword evidence="3 5" id="KW-0067">ATP-binding</keyword>
<dbReference type="InterPro" id="IPR050141">
    <property type="entry name" value="GCL_type2/YbdK_subfam"/>
</dbReference>
<evidence type="ECO:0000256" key="1">
    <source>
        <dbReference type="ARBA" id="ARBA00022598"/>
    </source>
</evidence>
<evidence type="ECO:0000256" key="4">
    <source>
        <dbReference type="ARBA" id="ARBA00048819"/>
    </source>
</evidence>
<dbReference type="GO" id="GO:0042398">
    <property type="term" value="P:modified amino acid biosynthetic process"/>
    <property type="evidence" value="ECO:0007669"/>
    <property type="project" value="InterPro"/>
</dbReference>
<dbReference type="RefSeq" id="WP_126630820.1">
    <property type="nucleotide sequence ID" value="NZ_BIFT01000002.1"/>
</dbReference>
<dbReference type="NCBIfam" id="NF010041">
    <property type="entry name" value="PRK13517.1-1"/>
    <property type="match status" value="1"/>
</dbReference>
<dbReference type="EMBL" id="BIFT01000002">
    <property type="protein sequence ID" value="GCE30776.1"/>
    <property type="molecule type" value="Genomic_DNA"/>
</dbReference>
<evidence type="ECO:0000313" key="7">
    <source>
        <dbReference type="Proteomes" id="UP000287171"/>
    </source>
</evidence>
<comment type="caution">
    <text evidence="6">The sequence shown here is derived from an EMBL/GenBank/DDBJ whole genome shotgun (WGS) entry which is preliminary data.</text>
</comment>
<evidence type="ECO:0000256" key="5">
    <source>
        <dbReference type="HAMAP-Rule" id="MF_01609"/>
    </source>
</evidence>
<accession>A0A402BHF8</accession>
<comment type="function">
    <text evidence="5">ATP-dependent carboxylate-amine ligase which exhibits weak glutamate--cysteine ligase activity.</text>
</comment>
<dbReference type="NCBIfam" id="NF010039">
    <property type="entry name" value="PRK13515.1"/>
    <property type="match status" value="1"/>
</dbReference>
<dbReference type="InterPro" id="IPR011793">
    <property type="entry name" value="YbdK"/>
</dbReference>
<keyword evidence="2 5" id="KW-0547">Nucleotide-binding</keyword>
<organism evidence="6 7">
    <name type="scientific">Dictyobacter alpinus</name>
    <dbReference type="NCBI Taxonomy" id="2014873"/>
    <lineage>
        <taxon>Bacteria</taxon>
        <taxon>Bacillati</taxon>
        <taxon>Chloroflexota</taxon>
        <taxon>Ktedonobacteria</taxon>
        <taxon>Ktedonobacterales</taxon>
        <taxon>Dictyobacteraceae</taxon>
        <taxon>Dictyobacter</taxon>
    </lineage>
</organism>
<dbReference type="EC" id="6.3.2.2" evidence="5"/>
<dbReference type="GO" id="GO:0004357">
    <property type="term" value="F:glutamate-cysteine ligase activity"/>
    <property type="evidence" value="ECO:0007669"/>
    <property type="project" value="UniProtKB-EC"/>
</dbReference>
<dbReference type="InterPro" id="IPR014746">
    <property type="entry name" value="Gln_synth/guanido_kin_cat_dom"/>
</dbReference>
<keyword evidence="1 5" id="KW-0436">Ligase</keyword>
<comment type="catalytic activity">
    <reaction evidence="4 5">
        <text>L-cysteine + L-glutamate + ATP = gamma-L-glutamyl-L-cysteine + ADP + phosphate + H(+)</text>
        <dbReference type="Rhea" id="RHEA:13285"/>
        <dbReference type="ChEBI" id="CHEBI:15378"/>
        <dbReference type="ChEBI" id="CHEBI:29985"/>
        <dbReference type="ChEBI" id="CHEBI:30616"/>
        <dbReference type="ChEBI" id="CHEBI:35235"/>
        <dbReference type="ChEBI" id="CHEBI:43474"/>
        <dbReference type="ChEBI" id="CHEBI:58173"/>
        <dbReference type="ChEBI" id="CHEBI:456216"/>
        <dbReference type="EC" id="6.3.2.2"/>
    </reaction>
</comment>